<feature type="domain" description="YvbJ-like NTF2-like" evidence="1">
    <location>
        <begin position="202"/>
        <end position="320"/>
    </location>
</feature>
<evidence type="ECO:0000313" key="2">
    <source>
        <dbReference type="EMBL" id="RCA09600.1"/>
    </source>
</evidence>
<gene>
    <name evidence="2" type="ORF">EA71_02917</name>
</gene>
<dbReference type="Pfam" id="PF25155">
    <property type="entry name" value="NTF2_YvbJ"/>
    <property type="match status" value="1"/>
</dbReference>
<dbReference type="AlphaFoldDB" id="A0A367CC40"/>
<dbReference type="RefSeq" id="WP_113846391.1">
    <property type="nucleotide sequence ID" value="NZ_LEPB01000007.1"/>
</dbReference>
<protein>
    <recommendedName>
        <fullName evidence="1">YvbJ-like NTF2-like domain-containing protein</fullName>
    </recommendedName>
</protein>
<dbReference type="Proteomes" id="UP000252797">
    <property type="component" value="Unassembled WGS sequence"/>
</dbReference>
<sequence length="358" mass="41936">MSKINDMKFLILFLVLGIFGIGAGLNYWHHYTSTEYQSKQLALAIQKNQYTNFKKICPQFTNGQVIDKETFQLYRSSLDTKSKLVDLEKMIRDVEQFEMKNENNFWRPTQFYAIPRTIEIEMANDTKLISKISNKTIPLKNKKLGPFISSEYSVKYLLDSPIYGEIESNKKEDLRKSNQKVSLDESSVFIQNDSFQRKLLKRIVEYYVSMNQCIKNDLSFGALDAVTIDEKKKIQAEFDELRPYMNSYDQKFQTFVVNSESFKVESGNETKVTFDLYTDNELTVQLKKESGMTEPLIDKSHNAEVTMLYDQDQKDWVIQTLDFETYVQDPSKWTTQQKIKLEQVNEGTWDSENPTEMI</sequence>
<name>A0A367CC40_9ENTE</name>
<reference evidence="2 3" key="1">
    <citation type="submission" date="2015-06" db="EMBL/GenBank/DDBJ databases">
        <title>The Genome Sequence of Enterococcus durans 4EA1.</title>
        <authorList>
            <consortium name="The Broad Institute Genomics Platform"/>
            <consortium name="The Broad Institute Genome Sequencing Center for Infectious Disease"/>
            <person name="Earl A.M."/>
            <person name="Van Tyne D."/>
            <person name="Lebreton F."/>
            <person name="Saavedra J.T."/>
            <person name="Gilmore M.S."/>
            <person name="Manson Mcguire A."/>
            <person name="Clock S."/>
            <person name="Crupain M."/>
            <person name="Rangan U."/>
            <person name="Young S."/>
            <person name="Abouelleil A."/>
            <person name="Cao P."/>
            <person name="Chapman S.B."/>
            <person name="Griggs A."/>
            <person name="Priest M."/>
            <person name="Shea T."/>
            <person name="Wortman J."/>
            <person name="Nusbaum C."/>
            <person name="Birren B."/>
        </authorList>
    </citation>
    <scope>NUCLEOTIDE SEQUENCE [LARGE SCALE GENOMIC DNA]</scope>
    <source>
        <strain evidence="2 3">4EA1</strain>
    </source>
</reference>
<accession>A0A367CC40</accession>
<evidence type="ECO:0000313" key="3">
    <source>
        <dbReference type="Proteomes" id="UP000252797"/>
    </source>
</evidence>
<evidence type="ECO:0000259" key="1">
    <source>
        <dbReference type="Pfam" id="PF25155"/>
    </source>
</evidence>
<organism evidence="2 3">
    <name type="scientific">Enterococcus durans</name>
    <dbReference type="NCBI Taxonomy" id="53345"/>
    <lineage>
        <taxon>Bacteria</taxon>
        <taxon>Bacillati</taxon>
        <taxon>Bacillota</taxon>
        <taxon>Bacilli</taxon>
        <taxon>Lactobacillales</taxon>
        <taxon>Enterococcaceae</taxon>
        <taxon>Enterococcus</taxon>
    </lineage>
</organism>
<proteinExistence type="predicted"/>
<comment type="caution">
    <text evidence="2">The sequence shown here is derived from an EMBL/GenBank/DDBJ whole genome shotgun (WGS) entry which is preliminary data.</text>
</comment>
<dbReference type="EMBL" id="LEPB01000007">
    <property type="protein sequence ID" value="RCA09600.1"/>
    <property type="molecule type" value="Genomic_DNA"/>
</dbReference>
<dbReference type="InterPro" id="IPR056902">
    <property type="entry name" value="NTF2_YvbJ"/>
</dbReference>